<keyword evidence="1" id="KW-0812">Transmembrane</keyword>
<dbReference type="AlphaFoldDB" id="A0A368RLK1"/>
<evidence type="ECO:0000256" key="1">
    <source>
        <dbReference type="SAM" id="Phobius"/>
    </source>
</evidence>
<dbReference type="EMBL" id="CM003533">
    <property type="protein sequence ID" value="RCV31079.1"/>
    <property type="molecule type" value="Genomic_DNA"/>
</dbReference>
<feature type="transmembrane region" description="Helical" evidence="1">
    <location>
        <begin position="75"/>
        <end position="99"/>
    </location>
</feature>
<gene>
    <name evidence="2" type="ORF">SETIT_6G147800v2</name>
</gene>
<organism evidence="2">
    <name type="scientific">Setaria italica</name>
    <name type="common">Foxtail millet</name>
    <name type="synonym">Panicum italicum</name>
    <dbReference type="NCBI Taxonomy" id="4555"/>
    <lineage>
        <taxon>Eukaryota</taxon>
        <taxon>Viridiplantae</taxon>
        <taxon>Streptophyta</taxon>
        <taxon>Embryophyta</taxon>
        <taxon>Tracheophyta</taxon>
        <taxon>Spermatophyta</taxon>
        <taxon>Magnoliopsida</taxon>
        <taxon>Liliopsida</taxon>
        <taxon>Poales</taxon>
        <taxon>Poaceae</taxon>
        <taxon>PACMAD clade</taxon>
        <taxon>Panicoideae</taxon>
        <taxon>Panicodae</taxon>
        <taxon>Paniceae</taxon>
        <taxon>Cenchrinae</taxon>
        <taxon>Setaria</taxon>
    </lineage>
</organism>
<sequence>MAFVVRVPPMPPPPALTPAPLARWRLALAITRAAVGLASAGGFFTSIAAMAIGFLTCGEEWLVFRDSRGENCPAFRAAFTAFLVSTFSIGMVSCVSNLLRMCVARSKAKTKP</sequence>
<feature type="transmembrane region" description="Helical" evidence="1">
    <location>
        <begin position="33"/>
        <end position="55"/>
    </location>
</feature>
<accession>A0A368RLK1</accession>
<protein>
    <submittedName>
        <fullName evidence="2">Uncharacterized protein</fullName>
    </submittedName>
</protein>
<keyword evidence="1" id="KW-0472">Membrane</keyword>
<reference evidence="2" key="2">
    <citation type="submission" date="2015-07" db="EMBL/GenBank/DDBJ databases">
        <authorList>
            <person name="Noorani M."/>
        </authorList>
    </citation>
    <scope>NUCLEOTIDE SEQUENCE</scope>
    <source>
        <strain evidence="2">Yugu1</strain>
    </source>
</reference>
<proteinExistence type="predicted"/>
<name>A0A368RLK1_SETIT</name>
<keyword evidence="1" id="KW-1133">Transmembrane helix</keyword>
<reference evidence="2" key="1">
    <citation type="journal article" date="2012" name="Nat. Biotechnol.">
        <title>Reference genome sequence of the model plant Setaria.</title>
        <authorList>
            <person name="Bennetzen J.L."/>
            <person name="Schmutz J."/>
            <person name="Wang H."/>
            <person name="Percifield R."/>
            <person name="Hawkins J."/>
            <person name="Pontaroli A.C."/>
            <person name="Estep M."/>
            <person name="Feng L."/>
            <person name="Vaughn J.N."/>
            <person name="Grimwood J."/>
            <person name="Jenkins J."/>
            <person name="Barry K."/>
            <person name="Lindquist E."/>
            <person name="Hellsten U."/>
            <person name="Deshpande S."/>
            <person name="Wang X."/>
            <person name="Wu X."/>
            <person name="Mitros T."/>
            <person name="Triplett J."/>
            <person name="Yang X."/>
            <person name="Ye C.Y."/>
            <person name="Mauro-Herrera M."/>
            <person name="Wang L."/>
            <person name="Li P."/>
            <person name="Sharma M."/>
            <person name="Sharma R."/>
            <person name="Ronald P.C."/>
            <person name="Panaud O."/>
            <person name="Kellogg E.A."/>
            <person name="Brutnell T.P."/>
            <person name="Doust A.N."/>
            <person name="Tuskan G.A."/>
            <person name="Rokhsar D."/>
            <person name="Devos K.M."/>
        </authorList>
    </citation>
    <scope>NUCLEOTIDE SEQUENCE [LARGE SCALE GENOMIC DNA]</scope>
    <source>
        <strain evidence="2">Yugu1</strain>
    </source>
</reference>
<evidence type="ECO:0000313" key="2">
    <source>
        <dbReference type="EMBL" id="RCV31079.1"/>
    </source>
</evidence>